<dbReference type="Pfam" id="PF01041">
    <property type="entry name" value="DegT_DnrJ_EryC1"/>
    <property type="match status" value="1"/>
</dbReference>
<dbReference type="AlphaFoldDB" id="A0A1I3K2U7"/>
<accession>A0A1I3K2U7</accession>
<evidence type="ECO:0000313" key="6">
    <source>
        <dbReference type="Proteomes" id="UP000182737"/>
    </source>
</evidence>
<dbReference type="EMBL" id="FORI01000004">
    <property type="protein sequence ID" value="SFI66525.1"/>
    <property type="molecule type" value="Genomic_DNA"/>
</dbReference>
<dbReference type="SUPFAM" id="SSF53383">
    <property type="entry name" value="PLP-dependent transferases"/>
    <property type="match status" value="1"/>
</dbReference>
<dbReference type="Gene3D" id="3.90.1150.10">
    <property type="entry name" value="Aspartate Aminotransferase, domain 1"/>
    <property type="match status" value="1"/>
</dbReference>
<evidence type="ECO:0000256" key="4">
    <source>
        <dbReference type="RuleBase" id="RU004508"/>
    </source>
</evidence>
<evidence type="ECO:0000313" key="5">
    <source>
        <dbReference type="EMBL" id="SFI66525.1"/>
    </source>
</evidence>
<comment type="similarity">
    <text evidence="1 4">Belongs to the DegT/DnrJ/EryC1 family.</text>
</comment>
<dbReference type="PANTHER" id="PTHR30244:SF34">
    <property type="entry name" value="DTDP-4-AMINO-4,6-DIDEOXYGALACTOSE TRANSAMINASE"/>
    <property type="match status" value="1"/>
</dbReference>
<dbReference type="GO" id="GO:0008483">
    <property type="term" value="F:transaminase activity"/>
    <property type="evidence" value="ECO:0007669"/>
    <property type="project" value="TreeGrafter"/>
</dbReference>
<reference evidence="6" key="1">
    <citation type="submission" date="2016-10" db="EMBL/GenBank/DDBJ databases">
        <authorList>
            <person name="Varghese N."/>
            <person name="Submissions S."/>
        </authorList>
    </citation>
    <scope>NUCLEOTIDE SEQUENCE [LARGE SCALE GENOMIC DNA]</scope>
    <source>
        <strain evidence="6">XBD1002</strain>
    </source>
</reference>
<feature type="active site" description="Proton acceptor" evidence="2">
    <location>
        <position position="211"/>
    </location>
</feature>
<evidence type="ECO:0000256" key="1">
    <source>
        <dbReference type="ARBA" id="ARBA00037999"/>
    </source>
</evidence>
<dbReference type="CDD" id="cd00616">
    <property type="entry name" value="AHBA_syn"/>
    <property type="match status" value="1"/>
</dbReference>
<dbReference type="GO" id="GO:0030170">
    <property type="term" value="F:pyridoxal phosphate binding"/>
    <property type="evidence" value="ECO:0007669"/>
    <property type="project" value="TreeGrafter"/>
</dbReference>
<name>A0A1I3K2U7_9SPIR</name>
<dbReference type="Gene3D" id="3.40.640.10">
    <property type="entry name" value="Type I PLP-dependent aspartate aminotransferase-like (Major domain)"/>
    <property type="match status" value="1"/>
</dbReference>
<dbReference type="InterPro" id="IPR015424">
    <property type="entry name" value="PyrdxlP-dep_Trfase"/>
</dbReference>
<sequence length="415" mass="46314">MAEIKVPFHRAAITKDEEDAVLDVLRSGWLTTGRYALEFEKKFSAAVSAGDEAAGRAPVISLAVNSNTSGMILAMEACGVHEGTAVITTPYTFVSTAACARHLNADVFFADVEKDTYSIDPDKIEEILKKDSQPGGYDGKGAHRVRAIVPVHIAGNICNMKRILELAEKYSTPDNRIRVIEDAAHSFPSPTSLGYAGVIGDAGVFSFYVTKTITTAEGGMVCTRDPELARRMTVMRMHGMDRTTWDRYTSPRASWEYDIVAPGYKFNLPDVLAAIGCCQVDRAQLFYEQRKRIVDMYNKAFSKLDFIKLPPDGEGNSWHLYLMRIVPEKLKISRDEFAKKMQAAGLGISVHFIPIFHFTYWKELYPDFTAENYPNAEHQYCTTISIPLFPDMTDEQAQLVIDTVTSIGNENRSDK</sequence>
<dbReference type="InterPro" id="IPR000653">
    <property type="entry name" value="DegT/StrS_aminotransferase"/>
</dbReference>
<protein>
    <submittedName>
        <fullName evidence="5">dTDP-4-amino-4,6-dideoxygalactose transaminase</fullName>
    </submittedName>
</protein>
<dbReference type="Proteomes" id="UP000182737">
    <property type="component" value="Unassembled WGS sequence"/>
</dbReference>
<dbReference type="OrthoDB" id="9810913at2"/>
<evidence type="ECO:0000256" key="3">
    <source>
        <dbReference type="PIRSR" id="PIRSR000390-2"/>
    </source>
</evidence>
<gene>
    <name evidence="5" type="ORF">SAMN04487775_10425</name>
</gene>
<dbReference type="GO" id="GO:0000271">
    <property type="term" value="P:polysaccharide biosynthetic process"/>
    <property type="evidence" value="ECO:0007669"/>
    <property type="project" value="TreeGrafter"/>
</dbReference>
<dbReference type="PANTHER" id="PTHR30244">
    <property type="entry name" value="TRANSAMINASE"/>
    <property type="match status" value="1"/>
</dbReference>
<organism evidence="5 6">
    <name type="scientific">Treponema bryantii</name>
    <dbReference type="NCBI Taxonomy" id="163"/>
    <lineage>
        <taxon>Bacteria</taxon>
        <taxon>Pseudomonadati</taxon>
        <taxon>Spirochaetota</taxon>
        <taxon>Spirochaetia</taxon>
        <taxon>Spirochaetales</taxon>
        <taxon>Treponemataceae</taxon>
        <taxon>Treponema</taxon>
    </lineage>
</organism>
<feature type="modified residue" description="N6-(pyridoxal phosphate)lysine" evidence="3">
    <location>
        <position position="211"/>
    </location>
</feature>
<dbReference type="RefSeq" id="WP_083425700.1">
    <property type="nucleotide sequence ID" value="NZ_FORI01000004.1"/>
</dbReference>
<keyword evidence="3 4" id="KW-0663">Pyridoxal phosphate</keyword>
<keyword evidence="6" id="KW-1185">Reference proteome</keyword>
<evidence type="ECO:0000256" key="2">
    <source>
        <dbReference type="PIRSR" id="PIRSR000390-1"/>
    </source>
</evidence>
<proteinExistence type="inferred from homology"/>
<dbReference type="InterPro" id="IPR015422">
    <property type="entry name" value="PyrdxlP-dep_Trfase_small"/>
</dbReference>
<dbReference type="InterPro" id="IPR015421">
    <property type="entry name" value="PyrdxlP-dep_Trfase_major"/>
</dbReference>
<dbReference type="PIRSF" id="PIRSF000390">
    <property type="entry name" value="PLP_StrS"/>
    <property type="match status" value="1"/>
</dbReference>